<dbReference type="EMBL" id="JABBWG010000030">
    <property type="protein sequence ID" value="KAG1811283.1"/>
    <property type="molecule type" value="Genomic_DNA"/>
</dbReference>
<dbReference type="RefSeq" id="XP_041189943.1">
    <property type="nucleotide sequence ID" value="XM_041340702.1"/>
</dbReference>
<accession>A0A9P7E5G2</accession>
<sequence length="147" mass="16766">MYLHEEHVRAGSVKKRLKWHYCQNTTEANPTEGDTDAFGDDSQQMSNEVCEHRGIQQIAAHLIQAVEDEETFTISEITEAATNPSDFQRIPIKDLFDFSRAQDWLGSFYQTAIRGLDAEVELYELLDLDANGIDDPEFPQADEILDE</sequence>
<proteinExistence type="predicted"/>
<dbReference type="AlphaFoldDB" id="A0A9P7E5G2"/>
<evidence type="ECO:0000313" key="1">
    <source>
        <dbReference type="EMBL" id="KAG1811283.1"/>
    </source>
</evidence>
<gene>
    <name evidence="1" type="ORF">BJ212DRAFT_1483937</name>
</gene>
<dbReference type="GeneID" id="64634718"/>
<evidence type="ECO:0000313" key="2">
    <source>
        <dbReference type="Proteomes" id="UP000807769"/>
    </source>
</evidence>
<reference evidence="1" key="1">
    <citation type="journal article" date="2020" name="New Phytol.">
        <title>Comparative genomics reveals dynamic genome evolution in host specialist ectomycorrhizal fungi.</title>
        <authorList>
            <person name="Lofgren L.A."/>
            <person name="Nguyen N.H."/>
            <person name="Vilgalys R."/>
            <person name="Ruytinx J."/>
            <person name="Liao H.L."/>
            <person name="Branco S."/>
            <person name="Kuo A."/>
            <person name="LaButti K."/>
            <person name="Lipzen A."/>
            <person name="Andreopoulos W."/>
            <person name="Pangilinan J."/>
            <person name="Riley R."/>
            <person name="Hundley H."/>
            <person name="Na H."/>
            <person name="Barry K."/>
            <person name="Grigoriev I.V."/>
            <person name="Stajich J.E."/>
            <person name="Kennedy P.G."/>
        </authorList>
    </citation>
    <scope>NUCLEOTIDE SEQUENCE</scope>
    <source>
        <strain evidence="1">MN1</strain>
    </source>
</reference>
<organism evidence="1 2">
    <name type="scientific">Suillus subaureus</name>
    <dbReference type="NCBI Taxonomy" id="48587"/>
    <lineage>
        <taxon>Eukaryota</taxon>
        <taxon>Fungi</taxon>
        <taxon>Dikarya</taxon>
        <taxon>Basidiomycota</taxon>
        <taxon>Agaricomycotina</taxon>
        <taxon>Agaricomycetes</taxon>
        <taxon>Agaricomycetidae</taxon>
        <taxon>Boletales</taxon>
        <taxon>Suillineae</taxon>
        <taxon>Suillaceae</taxon>
        <taxon>Suillus</taxon>
    </lineage>
</organism>
<dbReference type="OrthoDB" id="2675519at2759"/>
<dbReference type="Proteomes" id="UP000807769">
    <property type="component" value="Unassembled WGS sequence"/>
</dbReference>
<comment type="caution">
    <text evidence="1">The sequence shown here is derived from an EMBL/GenBank/DDBJ whole genome shotgun (WGS) entry which is preliminary data.</text>
</comment>
<protein>
    <submittedName>
        <fullName evidence="1">Uncharacterized protein</fullName>
    </submittedName>
</protein>
<name>A0A9P7E5G2_9AGAM</name>
<keyword evidence="2" id="KW-1185">Reference proteome</keyword>